<protein>
    <submittedName>
        <fullName evidence="5">Uncharacterized protein</fullName>
    </submittedName>
</protein>
<dbReference type="InterPro" id="IPR009545">
    <property type="entry name" value="Claudin-like"/>
</dbReference>
<dbReference type="PANTHER" id="PTHR10671">
    <property type="entry name" value="EPITHELIAL MEMBRANE PROTEIN-RELATED"/>
    <property type="match status" value="1"/>
</dbReference>
<evidence type="ECO:0000256" key="3">
    <source>
        <dbReference type="ARBA" id="ARBA00022989"/>
    </source>
</evidence>
<keyword evidence="2" id="KW-0812">Transmembrane</keyword>
<keyword evidence="4" id="KW-0472">Membrane</keyword>
<evidence type="ECO:0000256" key="4">
    <source>
        <dbReference type="ARBA" id="ARBA00023136"/>
    </source>
</evidence>
<evidence type="ECO:0000313" key="5">
    <source>
        <dbReference type="EMBL" id="CAH1794970.1"/>
    </source>
</evidence>
<dbReference type="GO" id="GO:0005886">
    <property type="term" value="C:plasma membrane"/>
    <property type="evidence" value="ECO:0007669"/>
    <property type="project" value="TreeGrafter"/>
</dbReference>
<dbReference type="OrthoDB" id="6149483at2759"/>
<proteinExistence type="predicted"/>
<organism evidence="5 6">
    <name type="scientific">Owenia fusiformis</name>
    <name type="common">Polychaete worm</name>
    <dbReference type="NCBI Taxonomy" id="6347"/>
    <lineage>
        <taxon>Eukaryota</taxon>
        <taxon>Metazoa</taxon>
        <taxon>Spiralia</taxon>
        <taxon>Lophotrochozoa</taxon>
        <taxon>Annelida</taxon>
        <taxon>Polychaeta</taxon>
        <taxon>Sedentaria</taxon>
        <taxon>Canalipalpata</taxon>
        <taxon>Sabellida</taxon>
        <taxon>Oweniida</taxon>
        <taxon>Oweniidae</taxon>
        <taxon>Owenia</taxon>
    </lineage>
</organism>
<dbReference type="EMBL" id="CAIIXF020000009">
    <property type="protein sequence ID" value="CAH1794970.1"/>
    <property type="molecule type" value="Genomic_DNA"/>
</dbReference>
<sequence length="175" mass="18861">MPVVSSRTTTVTSHSTGTAVHAISFRGLAGGIFFCIAIALVLYVVGFSTTAWIVTRYDDEGLWERCRCDLNGRDDGWFRATQAMICIGLLGLIISLICIFIYMCVHSVSKNQTLLALTIVCFITVAFMAIGFVVFGANVKSNVSWSFVLCVVGGIFTLIAGILSAVQMRQSGVSV</sequence>
<accession>A0A8J1U662</accession>
<keyword evidence="3" id="KW-1133">Transmembrane helix</keyword>
<dbReference type="InterPro" id="IPR050579">
    <property type="entry name" value="PMP-22/EMP/MP20-like"/>
</dbReference>
<dbReference type="PANTHER" id="PTHR10671:SF108">
    <property type="entry name" value="CLAUDIN FAMILY PROTEIN-RELATED"/>
    <property type="match status" value="1"/>
</dbReference>
<name>A0A8J1U662_OWEFU</name>
<comment type="caution">
    <text evidence="5">The sequence shown here is derived from an EMBL/GenBank/DDBJ whole genome shotgun (WGS) entry which is preliminary data.</text>
</comment>
<reference evidence="5" key="1">
    <citation type="submission" date="2022-03" db="EMBL/GenBank/DDBJ databases">
        <authorList>
            <person name="Martin C."/>
        </authorList>
    </citation>
    <scope>NUCLEOTIDE SEQUENCE</scope>
</reference>
<dbReference type="Pfam" id="PF06653">
    <property type="entry name" value="Claudin_3"/>
    <property type="match status" value="1"/>
</dbReference>
<keyword evidence="6" id="KW-1185">Reference proteome</keyword>
<evidence type="ECO:0000256" key="2">
    <source>
        <dbReference type="ARBA" id="ARBA00022692"/>
    </source>
</evidence>
<comment type="subcellular location">
    <subcellularLocation>
        <location evidence="1">Membrane</location>
        <topology evidence="1">Multi-pass membrane protein</topology>
    </subcellularLocation>
</comment>
<dbReference type="Gene3D" id="1.20.140.150">
    <property type="match status" value="1"/>
</dbReference>
<evidence type="ECO:0000256" key="1">
    <source>
        <dbReference type="ARBA" id="ARBA00004141"/>
    </source>
</evidence>
<evidence type="ECO:0000313" key="6">
    <source>
        <dbReference type="Proteomes" id="UP000749559"/>
    </source>
</evidence>
<dbReference type="AlphaFoldDB" id="A0A8J1U662"/>
<dbReference type="Proteomes" id="UP000749559">
    <property type="component" value="Unassembled WGS sequence"/>
</dbReference>
<gene>
    <name evidence="5" type="ORF">OFUS_LOCUS19577</name>
</gene>